<dbReference type="PANTHER" id="PTHR33112:SF1">
    <property type="entry name" value="HETEROKARYON INCOMPATIBILITY DOMAIN-CONTAINING PROTEIN"/>
    <property type="match status" value="1"/>
</dbReference>
<keyword evidence="2" id="KW-1185">Reference proteome</keyword>
<sequence>MYSVLSQEQPALDYVWEQITQYTKRNLTSPSDILDGVLGILGIFETATPACRFFWGVPIPPPLPAALYYDSSIFERHPSDSLAEFATTTEAGFVGCLCWELEQPANRRHGFPSWSWTGWIGTAKMRSYSGDLIRSCHIFRDVTINVELRDGRMVRWGEFLESYSQLNLSETSQFIQLSAWATPLKLLTSGNGQDVGRLDLADGRYMQWRFTRTAKDPLPVQKSYYAVWLWLGEDRWITRLDHTGLDILVVMETGDERSTVERVGLGGIWNSSCTFFEADGTEKKSISGPSMVRDRDATPELNWSRGVWLEGPGMFPKARRIFCIG</sequence>
<evidence type="ECO:0000313" key="1">
    <source>
        <dbReference type="EMBL" id="RDW57224.1"/>
    </source>
</evidence>
<dbReference type="OrthoDB" id="5428863at2759"/>
<protein>
    <recommendedName>
        <fullName evidence="3">Heterokaryon incompatibility domain-containing protein</fullName>
    </recommendedName>
</protein>
<gene>
    <name evidence="1" type="ORF">BP5796_12674</name>
</gene>
<dbReference type="Proteomes" id="UP000256328">
    <property type="component" value="Unassembled WGS sequence"/>
</dbReference>
<evidence type="ECO:0000313" key="2">
    <source>
        <dbReference type="Proteomes" id="UP000256328"/>
    </source>
</evidence>
<accession>A0A3D8Q736</accession>
<dbReference type="AlphaFoldDB" id="A0A3D8Q736"/>
<comment type="caution">
    <text evidence="1">The sequence shown here is derived from an EMBL/GenBank/DDBJ whole genome shotgun (WGS) entry which is preliminary data.</text>
</comment>
<name>A0A3D8Q736_9HELO</name>
<dbReference type="PANTHER" id="PTHR33112">
    <property type="entry name" value="DOMAIN PROTEIN, PUTATIVE-RELATED"/>
    <property type="match status" value="1"/>
</dbReference>
<reference evidence="1 2" key="1">
    <citation type="journal article" date="2018" name="IMA Fungus">
        <title>IMA Genome-F 9: Draft genome sequence of Annulohypoxylon stygium, Aspergillus mulundensis, Berkeleyomyces basicola (syn. Thielaviopsis basicola), Ceratocystis smalleyi, two Cercospora beticola strains, Coleophoma cylindrospora, Fusarium fracticaudum, Phialophora cf. hyalina, and Morchella septimelata.</title>
        <authorList>
            <person name="Wingfield B.D."/>
            <person name="Bills G.F."/>
            <person name="Dong Y."/>
            <person name="Huang W."/>
            <person name="Nel W.J."/>
            <person name="Swalarsk-Parry B.S."/>
            <person name="Vaghefi N."/>
            <person name="Wilken P.M."/>
            <person name="An Z."/>
            <person name="de Beer Z.W."/>
            <person name="De Vos L."/>
            <person name="Chen L."/>
            <person name="Duong T.A."/>
            <person name="Gao Y."/>
            <person name="Hammerbacher A."/>
            <person name="Kikkert J.R."/>
            <person name="Li Y."/>
            <person name="Li H."/>
            <person name="Li K."/>
            <person name="Li Q."/>
            <person name="Liu X."/>
            <person name="Ma X."/>
            <person name="Naidoo K."/>
            <person name="Pethybridge S.J."/>
            <person name="Sun J."/>
            <person name="Steenkamp E.T."/>
            <person name="van der Nest M.A."/>
            <person name="van Wyk S."/>
            <person name="Wingfield M.J."/>
            <person name="Xiong C."/>
            <person name="Yue Q."/>
            <person name="Zhang X."/>
        </authorList>
    </citation>
    <scope>NUCLEOTIDE SEQUENCE [LARGE SCALE GENOMIC DNA]</scope>
    <source>
        <strain evidence="1 2">BP5796</strain>
    </source>
</reference>
<dbReference type="EMBL" id="PDLN01000023">
    <property type="protein sequence ID" value="RDW57224.1"/>
    <property type="molecule type" value="Genomic_DNA"/>
</dbReference>
<proteinExistence type="predicted"/>
<organism evidence="1 2">
    <name type="scientific">Coleophoma crateriformis</name>
    <dbReference type="NCBI Taxonomy" id="565419"/>
    <lineage>
        <taxon>Eukaryota</taxon>
        <taxon>Fungi</taxon>
        <taxon>Dikarya</taxon>
        <taxon>Ascomycota</taxon>
        <taxon>Pezizomycotina</taxon>
        <taxon>Leotiomycetes</taxon>
        <taxon>Helotiales</taxon>
        <taxon>Dermateaceae</taxon>
        <taxon>Coleophoma</taxon>
    </lineage>
</organism>
<evidence type="ECO:0008006" key="3">
    <source>
        <dbReference type="Google" id="ProtNLM"/>
    </source>
</evidence>